<dbReference type="Gene3D" id="3.40.50.620">
    <property type="entry name" value="HUPs"/>
    <property type="match status" value="1"/>
</dbReference>
<dbReference type="GO" id="GO:0000719">
    <property type="term" value="P:photoreactive repair"/>
    <property type="evidence" value="ECO:0007669"/>
    <property type="project" value="TreeGrafter"/>
</dbReference>
<comment type="cofactor">
    <cofactor evidence="5 6">
        <name>FAD</name>
        <dbReference type="ChEBI" id="CHEBI:57692"/>
    </cofactor>
    <text evidence="5 6">Binds 1 FAD per subunit.</text>
</comment>
<feature type="binding site" evidence="5">
    <location>
        <begin position="464"/>
        <end position="466"/>
    </location>
    <ligand>
        <name>FAD</name>
        <dbReference type="ChEBI" id="CHEBI:57692"/>
    </ligand>
</feature>
<evidence type="ECO:0000256" key="1">
    <source>
        <dbReference type="ARBA" id="ARBA00005862"/>
    </source>
</evidence>
<comment type="cofactor">
    <cofactor evidence="6">
        <name>(6R)-5,10-methylene-5,6,7,8-tetrahydrofolate</name>
        <dbReference type="ChEBI" id="CHEBI:15636"/>
    </cofactor>
    <text evidence="6">Binds 1 5,10-methenyltetrahydrofolate (MTHF) per subunit.</text>
</comment>
<dbReference type="InterPro" id="IPR036134">
    <property type="entry name" value="Crypto/Photolyase_FAD-like_sf"/>
</dbReference>
<dbReference type="PRINTS" id="PR00147">
    <property type="entry name" value="DNAPHOTLYASE"/>
</dbReference>
<reference evidence="9" key="1">
    <citation type="submission" date="2023-10" db="EMBL/GenBank/DDBJ databases">
        <authorList>
            <person name="Hackl T."/>
        </authorList>
    </citation>
    <scope>NUCLEOTIDE SEQUENCE</scope>
</reference>
<evidence type="ECO:0000256" key="2">
    <source>
        <dbReference type="ARBA" id="ARBA00022630"/>
    </source>
</evidence>
<dbReference type="Pfam" id="PF00875">
    <property type="entry name" value="DNA_photolyase"/>
    <property type="match status" value="1"/>
</dbReference>
<evidence type="ECO:0000256" key="3">
    <source>
        <dbReference type="ARBA" id="ARBA00022827"/>
    </source>
</evidence>
<dbReference type="SUPFAM" id="SSF48173">
    <property type="entry name" value="Cryptochrome/photolyase FAD-binding domain"/>
    <property type="match status" value="1"/>
</dbReference>
<evidence type="ECO:0000259" key="8">
    <source>
        <dbReference type="PROSITE" id="PS51645"/>
    </source>
</evidence>
<feature type="domain" description="Photolyase/cryptochrome alpha/beta" evidence="8">
    <location>
        <begin position="5"/>
        <end position="165"/>
    </location>
</feature>
<evidence type="ECO:0000256" key="5">
    <source>
        <dbReference type="PIRSR" id="PIRSR602081-1"/>
    </source>
</evidence>
<dbReference type="InterPro" id="IPR002081">
    <property type="entry name" value="Cryptochrome/DNA_photolyase_1"/>
</dbReference>
<dbReference type="EMBL" id="CAUWAG010000006">
    <property type="protein sequence ID" value="CAJ2503850.1"/>
    <property type="molecule type" value="Genomic_DNA"/>
</dbReference>
<name>A0AAI8VG85_9PEZI</name>
<proteinExistence type="inferred from homology"/>
<dbReference type="PANTHER" id="PTHR11455">
    <property type="entry name" value="CRYPTOCHROME"/>
    <property type="match status" value="1"/>
</dbReference>
<dbReference type="GO" id="GO:0003904">
    <property type="term" value="F:deoxyribodipyrimidine photo-lyase activity"/>
    <property type="evidence" value="ECO:0007669"/>
    <property type="project" value="TreeGrafter"/>
</dbReference>
<dbReference type="InterPro" id="IPR014729">
    <property type="entry name" value="Rossmann-like_a/b/a_fold"/>
</dbReference>
<dbReference type="InterPro" id="IPR005101">
    <property type="entry name" value="Cryptochr/Photolyase_FAD-bd"/>
</dbReference>
<dbReference type="PROSITE" id="PS51645">
    <property type="entry name" value="PHR_CRY_ALPHA_BETA"/>
    <property type="match status" value="1"/>
</dbReference>
<dbReference type="NCBIfam" id="TIGR02765">
    <property type="entry name" value="crypto_DASH"/>
    <property type="match status" value="1"/>
</dbReference>
<dbReference type="Gene3D" id="1.10.579.10">
    <property type="entry name" value="DNA Cyclobutane Dipyrimidine Photolyase, subunit A, domain 3"/>
    <property type="match status" value="1"/>
</dbReference>
<dbReference type="Gene3D" id="1.25.40.80">
    <property type="match status" value="1"/>
</dbReference>
<dbReference type="Pfam" id="PF03441">
    <property type="entry name" value="FAD_binding_7"/>
    <property type="match status" value="1"/>
</dbReference>
<evidence type="ECO:0000313" key="9">
    <source>
        <dbReference type="EMBL" id="CAJ2503850.1"/>
    </source>
</evidence>
<comment type="caution">
    <text evidence="9">The sequence shown here is derived from an EMBL/GenBank/DDBJ whole genome shotgun (WGS) entry which is preliminary data.</text>
</comment>
<feature type="binding site" evidence="5">
    <location>
        <begin position="298"/>
        <end position="302"/>
    </location>
    <ligand>
        <name>FAD</name>
        <dbReference type="ChEBI" id="CHEBI:57692"/>
    </ligand>
</feature>
<dbReference type="AlphaFoldDB" id="A0AAI8VG85"/>
<dbReference type="PANTHER" id="PTHR11455:SF22">
    <property type="entry name" value="CRYPTOCHROME DASH"/>
    <property type="match status" value="1"/>
</dbReference>
<dbReference type="InterPro" id="IPR014133">
    <property type="entry name" value="Cry_DASH"/>
</dbReference>
<keyword evidence="4 6" id="KW-0157">Chromophore</keyword>
<gene>
    <name evidence="9" type="ORF">KHLLAP_LOCUS4318</name>
</gene>
<dbReference type="GO" id="GO:0071949">
    <property type="term" value="F:FAD binding"/>
    <property type="evidence" value="ECO:0007669"/>
    <property type="project" value="TreeGrafter"/>
</dbReference>
<dbReference type="InterPro" id="IPR036155">
    <property type="entry name" value="Crypto/Photolyase_N_sf"/>
</dbReference>
<evidence type="ECO:0000256" key="6">
    <source>
        <dbReference type="RuleBase" id="RU367151"/>
    </source>
</evidence>
<feature type="binding site" evidence="5">
    <location>
        <position position="285"/>
    </location>
    <ligand>
        <name>FAD</name>
        <dbReference type="ChEBI" id="CHEBI:57692"/>
    </ligand>
</feature>
<comment type="similarity">
    <text evidence="1 6">Belongs to the DNA photolyase class-1 family.</text>
</comment>
<accession>A0AAI8VG85</accession>
<dbReference type="SUPFAM" id="SSF52425">
    <property type="entry name" value="Cryptochrome/photolyase, N-terminal domain"/>
    <property type="match status" value="1"/>
</dbReference>
<evidence type="ECO:0000256" key="4">
    <source>
        <dbReference type="ARBA" id="ARBA00022991"/>
    </source>
</evidence>
<feature type="region of interest" description="Disordered" evidence="7">
    <location>
        <begin position="556"/>
        <end position="578"/>
    </location>
</feature>
<organism evidence="9 10">
    <name type="scientific">Anthostomella pinea</name>
    <dbReference type="NCBI Taxonomy" id="933095"/>
    <lineage>
        <taxon>Eukaryota</taxon>
        <taxon>Fungi</taxon>
        <taxon>Dikarya</taxon>
        <taxon>Ascomycota</taxon>
        <taxon>Pezizomycotina</taxon>
        <taxon>Sordariomycetes</taxon>
        <taxon>Xylariomycetidae</taxon>
        <taxon>Xylariales</taxon>
        <taxon>Xylariaceae</taxon>
        <taxon>Anthostomella</taxon>
    </lineage>
</organism>
<keyword evidence="3 5" id="KW-0274">FAD</keyword>
<evidence type="ECO:0000256" key="7">
    <source>
        <dbReference type="SAM" id="MobiDB-lite"/>
    </source>
</evidence>
<evidence type="ECO:0000313" key="10">
    <source>
        <dbReference type="Proteomes" id="UP001295740"/>
    </source>
</evidence>
<protein>
    <recommendedName>
        <fullName evidence="6">Cryptochrome DASH</fullName>
    </recommendedName>
</protein>
<sequence>MSESSVLIYMVRRDLRVSDNPILHHLASSSDHGFTHLLPVFVLPPHQIEVSGLLKEGTTSPYPEARSEVGRFWRCGPHRVKFIAQSIWNMKDNLTKLGNDLTIRVGRHDEVLKDIVDGLGQNGHNVKAVWMIGEEGYEEERDQKTMARTCSKLDIDLRIWVDEKYFIDDRDLKLETSQDLPDVFTTYRKMMEPLRERPRATVPTPSEGALPKALEASEIPSQAEPFEIPSSLDSFEGALLRPVADALPKAVMVDDVKSAHPFRGGEDNVQDRLDYLINSGSALGYKSSRNGLLGTDFSTKLSAYLAQGCITARQVHEALVAYEGGKAEKFAEAKAYGEGENEGTKAIRFELLWRDYMRLCTRKFKNKLYYRSGFRDDQSNKWQTANVKEQTDYQKKSADEIAKIIQRVVEGSTGQSLIDASQRELIFTGYTSNRARQNVASFLAKHLDIDWRYGAEWYEMLLVDYDVSSNWSNWQYVAGVGNDPRGEARIFNPVKQAFDYDKEGEYVRCWVPELRKLENLENLFQPWTTPKEDWDRLGLTGIPMAEDPVKKIEFSVEGKPKSSRRPFPRSSQTEVSKCHTDKPRIINQMTGYETLGAVSGAVEETGEACEVVGMAGLAGIADLVDLEEEDFEGVEGKGNGKCNKAGNQAIILSSPEDQCRCGHNPDSDQHNRMCRIGLVVWPLTSSFL</sequence>
<comment type="function">
    <text evidence="6">May have a photoreceptor function.</text>
</comment>
<dbReference type="InterPro" id="IPR006050">
    <property type="entry name" value="DNA_photolyase_N"/>
</dbReference>
<dbReference type="Proteomes" id="UP001295740">
    <property type="component" value="Unassembled WGS sequence"/>
</dbReference>
<keyword evidence="10" id="KW-1185">Reference proteome</keyword>
<keyword evidence="2 5" id="KW-0285">Flavoprotein</keyword>
<dbReference type="GO" id="GO:0003684">
    <property type="term" value="F:damaged DNA binding"/>
    <property type="evidence" value="ECO:0007669"/>
    <property type="project" value="TreeGrafter"/>
</dbReference>